<comment type="caution">
    <text evidence="17">The sequence shown here is derived from an EMBL/GenBank/DDBJ whole genome shotgun (WGS) entry which is preliminary data.</text>
</comment>
<dbReference type="InterPro" id="IPR036942">
    <property type="entry name" value="Beta-barrel_TonB_sf"/>
</dbReference>
<dbReference type="Gene3D" id="2.170.130.10">
    <property type="entry name" value="TonB-dependent receptor, plug domain"/>
    <property type="match status" value="1"/>
</dbReference>
<evidence type="ECO:0000256" key="5">
    <source>
        <dbReference type="ARBA" id="ARBA00022692"/>
    </source>
</evidence>
<dbReference type="Pfam" id="PF07715">
    <property type="entry name" value="Plug"/>
    <property type="match status" value="1"/>
</dbReference>
<dbReference type="GO" id="GO:0009279">
    <property type="term" value="C:cell outer membrane"/>
    <property type="evidence" value="ECO:0007669"/>
    <property type="project" value="UniProtKB-SubCell"/>
</dbReference>
<evidence type="ECO:0000256" key="11">
    <source>
        <dbReference type="PROSITE-ProRule" id="PRU01360"/>
    </source>
</evidence>
<feature type="chain" id="PRO_5019135343" description="TonB-dependent receptor" evidence="14">
    <location>
        <begin position="22"/>
        <end position="612"/>
    </location>
</feature>
<evidence type="ECO:0000256" key="4">
    <source>
        <dbReference type="ARBA" id="ARBA00022452"/>
    </source>
</evidence>
<dbReference type="InterPro" id="IPR012910">
    <property type="entry name" value="Plug_dom"/>
</dbReference>
<evidence type="ECO:0000256" key="1">
    <source>
        <dbReference type="ARBA" id="ARBA00004571"/>
    </source>
</evidence>
<dbReference type="PROSITE" id="PS52016">
    <property type="entry name" value="TONB_DEPENDENT_REC_3"/>
    <property type="match status" value="1"/>
</dbReference>
<keyword evidence="6 14" id="KW-0732">Signal</keyword>
<evidence type="ECO:0000259" key="15">
    <source>
        <dbReference type="Pfam" id="PF00593"/>
    </source>
</evidence>
<keyword evidence="9" id="KW-0675">Receptor</keyword>
<dbReference type="OrthoDB" id="9764669at2"/>
<keyword evidence="5 11" id="KW-0812">Transmembrane</keyword>
<evidence type="ECO:0000256" key="13">
    <source>
        <dbReference type="SAM" id="MobiDB-lite"/>
    </source>
</evidence>
<dbReference type="CDD" id="cd01347">
    <property type="entry name" value="ligand_gated_channel"/>
    <property type="match status" value="1"/>
</dbReference>
<keyword evidence="18" id="KW-1185">Reference proteome</keyword>
<dbReference type="PANTHER" id="PTHR30069:SF29">
    <property type="entry name" value="HEMOGLOBIN AND HEMOGLOBIN-HAPTOGLOBIN-BINDING PROTEIN 1-RELATED"/>
    <property type="match status" value="1"/>
</dbReference>
<gene>
    <name evidence="17" type="ORF">CWE09_05785</name>
</gene>
<keyword evidence="3 11" id="KW-0813">Transport</keyword>
<dbReference type="GO" id="GO:0015344">
    <property type="term" value="F:siderophore uptake transmembrane transporter activity"/>
    <property type="evidence" value="ECO:0007669"/>
    <property type="project" value="TreeGrafter"/>
</dbReference>
<proteinExistence type="inferred from homology"/>
<dbReference type="Pfam" id="PF00593">
    <property type="entry name" value="TonB_dep_Rec_b-barrel"/>
    <property type="match status" value="1"/>
</dbReference>
<organism evidence="17 18">
    <name type="scientific">Aliidiomarina minuta</name>
    <dbReference type="NCBI Taxonomy" id="880057"/>
    <lineage>
        <taxon>Bacteria</taxon>
        <taxon>Pseudomonadati</taxon>
        <taxon>Pseudomonadota</taxon>
        <taxon>Gammaproteobacteria</taxon>
        <taxon>Alteromonadales</taxon>
        <taxon>Idiomarinaceae</taxon>
        <taxon>Aliidiomarina</taxon>
    </lineage>
</organism>
<dbReference type="EMBL" id="PIPL01000001">
    <property type="protein sequence ID" value="RUO26225.1"/>
    <property type="molecule type" value="Genomic_DNA"/>
</dbReference>
<dbReference type="Proteomes" id="UP000288293">
    <property type="component" value="Unassembled WGS sequence"/>
</dbReference>
<feature type="signal peptide" evidence="14">
    <location>
        <begin position="1"/>
        <end position="21"/>
    </location>
</feature>
<evidence type="ECO:0000313" key="18">
    <source>
        <dbReference type="Proteomes" id="UP000288293"/>
    </source>
</evidence>
<accession>A0A432W837</accession>
<evidence type="ECO:0000256" key="9">
    <source>
        <dbReference type="ARBA" id="ARBA00023170"/>
    </source>
</evidence>
<evidence type="ECO:0000256" key="10">
    <source>
        <dbReference type="ARBA" id="ARBA00023237"/>
    </source>
</evidence>
<dbReference type="Gene3D" id="2.40.170.20">
    <property type="entry name" value="TonB-dependent receptor, beta-barrel domain"/>
    <property type="match status" value="1"/>
</dbReference>
<evidence type="ECO:0000256" key="14">
    <source>
        <dbReference type="SAM" id="SignalP"/>
    </source>
</evidence>
<sequence length="612" mass="69338">MARPFQYALLVVAGFSGAAQAAPVERLQVTGQRLAESPIAAQVIERHQIELLQASTMLPVLRQIAGLDVRQAGGPGGELSLYLQGSNSDQVLVLLDGQPMYSATLGTPSLQHIHPQDIERIEVIRGARSSMYGSAALGGVINIISRDPQQNQARAQLVYGTHNHREVSALAQTRGQLGGLGVQASKRQQDGFDQTTATDLGKQRDNPYEASSFSLRGDTELFAGAQLSGRYQYNSALSDYDENCFAGIEQVRCEPFIDSRQQATQLALDNQLGEDLRHRWTFSWYDERSYTGDRVSVAEAWSGVGDSFETARTQVGWEQVADFDGQHSLTTGFDFQRDEVDASNLEYMTDSRRQFAFYNQYEWRNADWQSSAALRFEDNQQFGLKALYHLDLAHELNSRWRGGINLGNGFRAPTFNDLYWPQGGNPDLEPERSTNAQAFVQYDTRQGQLEAQFFYQRLRNLIAWAPVAEDSLIWQPMNVSRARTQGVTLRWQHQWHQWRIDAHATRLSAEDRDSGMTLVNRARESGMINFSHAYPSAMLSFQLEASSGRYMNADNSQRTSGYALLNLRWEQDITRHWKWQFSLNNALDRNYQVRDGYHQAGRELRLGLSWQH</sequence>
<evidence type="ECO:0000256" key="12">
    <source>
        <dbReference type="RuleBase" id="RU003357"/>
    </source>
</evidence>
<comment type="similarity">
    <text evidence="2">Belongs to the TonB-dependent receptor family. Hemoglobin/haptoglobin binding protein subfamily.</text>
</comment>
<evidence type="ECO:0000256" key="8">
    <source>
        <dbReference type="ARBA" id="ARBA00023136"/>
    </source>
</evidence>
<evidence type="ECO:0008006" key="19">
    <source>
        <dbReference type="Google" id="ProtNLM"/>
    </source>
</evidence>
<feature type="domain" description="TonB-dependent receptor-like beta-barrel" evidence="15">
    <location>
        <begin position="207"/>
        <end position="585"/>
    </location>
</feature>
<dbReference type="PANTHER" id="PTHR30069">
    <property type="entry name" value="TONB-DEPENDENT OUTER MEMBRANE RECEPTOR"/>
    <property type="match status" value="1"/>
</dbReference>
<keyword evidence="8 11" id="KW-0472">Membrane</keyword>
<evidence type="ECO:0000259" key="16">
    <source>
        <dbReference type="Pfam" id="PF07715"/>
    </source>
</evidence>
<dbReference type="GO" id="GO:0044718">
    <property type="term" value="P:siderophore transmembrane transport"/>
    <property type="evidence" value="ECO:0007669"/>
    <property type="project" value="TreeGrafter"/>
</dbReference>
<evidence type="ECO:0000256" key="7">
    <source>
        <dbReference type="ARBA" id="ARBA00023077"/>
    </source>
</evidence>
<evidence type="ECO:0000256" key="3">
    <source>
        <dbReference type="ARBA" id="ARBA00022448"/>
    </source>
</evidence>
<keyword evidence="7 12" id="KW-0798">TonB box</keyword>
<dbReference type="InterPro" id="IPR039426">
    <property type="entry name" value="TonB-dep_rcpt-like"/>
</dbReference>
<keyword evidence="10 11" id="KW-0998">Cell outer membrane</keyword>
<dbReference type="AlphaFoldDB" id="A0A432W837"/>
<name>A0A432W837_9GAMM</name>
<feature type="region of interest" description="Disordered" evidence="13">
    <location>
        <begin position="184"/>
        <end position="209"/>
    </location>
</feature>
<evidence type="ECO:0000256" key="2">
    <source>
        <dbReference type="ARBA" id="ARBA00008143"/>
    </source>
</evidence>
<comment type="subcellular location">
    <subcellularLocation>
        <location evidence="1 11">Cell outer membrane</location>
        <topology evidence="1 11">Multi-pass membrane protein</topology>
    </subcellularLocation>
</comment>
<dbReference type="SUPFAM" id="SSF56935">
    <property type="entry name" value="Porins"/>
    <property type="match status" value="1"/>
</dbReference>
<evidence type="ECO:0000256" key="6">
    <source>
        <dbReference type="ARBA" id="ARBA00022729"/>
    </source>
</evidence>
<feature type="domain" description="TonB-dependent receptor plug" evidence="16">
    <location>
        <begin position="34"/>
        <end position="140"/>
    </location>
</feature>
<reference evidence="17 18" key="1">
    <citation type="journal article" date="2011" name="Front. Microbiol.">
        <title>Genomic signatures of strain selection and enhancement in Bacillus atrophaeus var. globigii, a historical biowarfare simulant.</title>
        <authorList>
            <person name="Gibbons H.S."/>
            <person name="Broomall S.M."/>
            <person name="McNew L.A."/>
            <person name="Daligault H."/>
            <person name="Chapman C."/>
            <person name="Bruce D."/>
            <person name="Karavis M."/>
            <person name="Krepps M."/>
            <person name="McGregor P.A."/>
            <person name="Hong C."/>
            <person name="Park K.H."/>
            <person name="Akmal A."/>
            <person name="Feldman A."/>
            <person name="Lin J.S."/>
            <person name="Chang W.E."/>
            <person name="Higgs B.W."/>
            <person name="Demirev P."/>
            <person name="Lindquist J."/>
            <person name="Liem A."/>
            <person name="Fochler E."/>
            <person name="Read T.D."/>
            <person name="Tapia R."/>
            <person name="Johnson S."/>
            <person name="Bishop-Lilly K.A."/>
            <person name="Detter C."/>
            <person name="Han C."/>
            <person name="Sozhamannan S."/>
            <person name="Rosenzweig C.N."/>
            <person name="Skowronski E.W."/>
        </authorList>
    </citation>
    <scope>NUCLEOTIDE SEQUENCE [LARGE SCALE GENOMIC DNA]</scope>
    <source>
        <strain evidence="17 18">MLST1</strain>
    </source>
</reference>
<evidence type="ECO:0000313" key="17">
    <source>
        <dbReference type="EMBL" id="RUO26225.1"/>
    </source>
</evidence>
<dbReference type="InterPro" id="IPR037066">
    <property type="entry name" value="Plug_dom_sf"/>
</dbReference>
<dbReference type="InterPro" id="IPR000531">
    <property type="entry name" value="Beta-barrel_TonB"/>
</dbReference>
<keyword evidence="4 11" id="KW-1134">Transmembrane beta strand</keyword>
<dbReference type="RefSeq" id="WP_126803041.1">
    <property type="nucleotide sequence ID" value="NZ_PIPL01000001.1"/>
</dbReference>
<protein>
    <recommendedName>
        <fullName evidence="19">TonB-dependent receptor</fullName>
    </recommendedName>
</protein>